<dbReference type="KEGG" id="cben:EG339_03365"/>
<gene>
    <name evidence="1" type="ORF">EG339_03365</name>
</gene>
<dbReference type="AlphaFoldDB" id="A0A3G6T3H6"/>
<accession>A0A3G6T3H6</accession>
<name>A0A3G6T3H6_9FLAO</name>
<organism evidence="1 2">
    <name type="scientific">Chryseobacterium bernardetii</name>
    <dbReference type="NCBI Taxonomy" id="1241978"/>
    <lineage>
        <taxon>Bacteria</taxon>
        <taxon>Pseudomonadati</taxon>
        <taxon>Bacteroidota</taxon>
        <taxon>Flavobacteriia</taxon>
        <taxon>Flavobacteriales</taxon>
        <taxon>Weeksellaceae</taxon>
        <taxon>Chryseobacterium group</taxon>
        <taxon>Chryseobacterium</taxon>
    </lineage>
</organism>
<dbReference type="GeneID" id="99063840"/>
<proteinExistence type="predicted"/>
<dbReference type="RefSeq" id="WP_123868860.1">
    <property type="nucleotide sequence ID" value="NZ_CP033932.1"/>
</dbReference>
<evidence type="ECO:0000313" key="2">
    <source>
        <dbReference type="Proteomes" id="UP000271193"/>
    </source>
</evidence>
<protein>
    <submittedName>
        <fullName evidence="1">Uncharacterized protein</fullName>
    </submittedName>
</protein>
<evidence type="ECO:0000313" key="1">
    <source>
        <dbReference type="EMBL" id="AZB23728.1"/>
    </source>
</evidence>
<reference evidence="2" key="1">
    <citation type="submission" date="2018-11" db="EMBL/GenBank/DDBJ databases">
        <title>Proposal to divide the Flavobacteriaceae and reorganize its genera based on Amino Acid Identity values calculated from whole genome sequences.</title>
        <authorList>
            <person name="Nicholson A.C."/>
            <person name="Gulvik C.A."/>
            <person name="Whitney A.M."/>
            <person name="Humrighouse B.W."/>
            <person name="Bell M."/>
            <person name="Holmes B."/>
            <person name="Steigerwalt A.G."/>
            <person name="Villarma A."/>
            <person name="Sheth M."/>
            <person name="Batra D."/>
            <person name="Pryor J."/>
            <person name="Bernardet J.-F."/>
            <person name="Hugo C."/>
            <person name="Kampfer P."/>
            <person name="Newman J."/>
            <person name="McQuiston J.R."/>
        </authorList>
    </citation>
    <scope>NUCLEOTIDE SEQUENCE [LARGE SCALE GENOMIC DNA]</scope>
    <source>
        <strain evidence="2">G0229</strain>
    </source>
</reference>
<sequence length="270" mass="31344">MRTAIISLLLLSFLSCKKDNQTTSNSTPKDTVQTASPKVDSITVIQPKQEMFQFATELCDNKGYFDSNKFSRKEIEDTYKLWFELSGSMLDIPFVHNLKDLNEIRNNKNQILAKLDKDFAEKKAQIMNLKVVNIPYWQDIKKKSYEALVQSYEMEKVQIMAYSDPSVLLRNNRCPSFSKALNSTDEHMFAEWKELREGMSKDNANPERIINEFNEKLNSSDKRDYALIDLITFGWGNCANDKVQRVSHDEKMNNEFNALFIKIDSECDEP</sequence>
<keyword evidence="2" id="KW-1185">Reference proteome</keyword>
<dbReference type="EMBL" id="CP033932">
    <property type="protein sequence ID" value="AZB23728.1"/>
    <property type="molecule type" value="Genomic_DNA"/>
</dbReference>
<dbReference type="PROSITE" id="PS51257">
    <property type="entry name" value="PROKAR_LIPOPROTEIN"/>
    <property type="match status" value="1"/>
</dbReference>
<dbReference type="Proteomes" id="UP000271193">
    <property type="component" value="Chromosome"/>
</dbReference>